<dbReference type="EMBL" id="CP048836">
    <property type="protein sequence ID" value="QID17779.1"/>
    <property type="molecule type" value="Genomic_DNA"/>
</dbReference>
<organism evidence="1 2">
    <name type="scientific">Nitrogeniibacter mangrovi</name>
    <dbReference type="NCBI Taxonomy" id="2016596"/>
    <lineage>
        <taxon>Bacteria</taxon>
        <taxon>Pseudomonadati</taxon>
        <taxon>Pseudomonadota</taxon>
        <taxon>Betaproteobacteria</taxon>
        <taxon>Rhodocyclales</taxon>
        <taxon>Zoogloeaceae</taxon>
        <taxon>Nitrogeniibacter</taxon>
    </lineage>
</organism>
<dbReference type="Proteomes" id="UP000501991">
    <property type="component" value="Chromosome"/>
</dbReference>
<dbReference type="InterPro" id="IPR002591">
    <property type="entry name" value="Phosphodiest/P_Trfase"/>
</dbReference>
<gene>
    <name evidence="1" type="ORF">G3580_09070</name>
</gene>
<proteinExistence type="predicted"/>
<evidence type="ECO:0000313" key="1">
    <source>
        <dbReference type="EMBL" id="QID17779.1"/>
    </source>
</evidence>
<dbReference type="Gene3D" id="3.40.720.10">
    <property type="entry name" value="Alkaline Phosphatase, subunit A"/>
    <property type="match status" value="1"/>
</dbReference>
<dbReference type="Pfam" id="PF01663">
    <property type="entry name" value="Phosphodiest"/>
    <property type="match status" value="1"/>
</dbReference>
<sequence length="417" mass="45792">MRPRRERAYHEAFIDAHGPMFQPFLDLANSVAPRYDGHSLLNLSVALAQGVGKAGRRRFSAPPCPLLPDLSDSRIVVFILIDGMGANDVQRRGAGSFMATHQRATLTSVFPSTTASAVTTSMTGLSPAEHGLTGWFIRDDRFGGILAPLPMQRRDRVPMSGWWKLPRLFPYPSVFQRMRCRSAIVSHEHILGSPFNMRHSRGVARRYAYGTLDEMVGAIVTAVRDLGGQGGYVYAYHGDYDALAHGHGIASAQNAAHYARIDAALEDLRRRLSGAGAHLVITADHGFIDSPPERQLRLESVPEVQALLDGPLWGERRVAYCRVRRGAHAAFEAAVTTQLGDAFALVPSRRLLEAGVFGPAHRDHPRLAERVGDYALIGRENWTVYDRVPGEPDHRMIGVHGGVHPDEMLIPLVVAAC</sequence>
<dbReference type="SUPFAM" id="SSF53649">
    <property type="entry name" value="Alkaline phosphatase-like"/>
    <property type="match status" value="1"/>
</dbReference>
<reference evidence="1 2" key="1">
    <citation type="submission" date="2020-02" db="EMBL/GenBank/DDBJ databases">
        <title>Nitrogenibacter mangrovi gen. nov., sp. nov. isolated from mangrove sediment, a denitrifying betaproteobacterium.</title>
        <authorList>
            <person name="Liao H."/>
            <person name="Tian Y."/>
        </authorList>
    </citation>
    <scope>NUCLEOTIDE SEQUENCE [LARGE SCALE GENOMIC DNA]</scope>
    <source>
        <strain evidence="1 2">M9-3-2</strain>
    </source>
</reference>
<evidence type="ECO:0000313" key="2">
    <source>
        <dbReference type="Proteomes" id="UP000501991"/>
    </source>
</evidence>
<dbReference type="KEGG" id="azq:G3580_09070"/>
<accession>A0A6C1B453</accession>
<name>A0A6C1B453_9RHOO</name>
<dbReference type="AlphaFoldDB" id="A0A6C1B453"/>
<protein>
    <submittedName>
        <fullName evidence="1">Alkaline phosphatase family protein</fullName>
    </submittedName>
</protein>
<dbReference type="RefSeq" id="WP_173764941.1">
    <property type="nucleotide sequence ID" value="NZ_CP048836.1"/>
</dbReference>
<keyword evidence="2" id="KW-1185">Reference proteome</keyword>
<dbReference type="InterPro" id="IPR017850">
    <property type="entry name" value="Alkaline_phosphatase_core_sf"/>
</dbReference>